<evidence type="ECO:0000256" key="3">
    <source>
        <dbReference type="ARBA" id="ARBA00022448"/>
    </source>
</evidence>
<gene>
    <name evidence="20" type="ORF">EV677_1581</name>
</gene>
<evidence type="ECO:0000256" key="16">
    <source>
        <dbReference type="RuleBase" id="RU003357"/>
    </source>
</evidence>
<dbReference type="InterPro" id="IPR000531">
    <property type="entry name" value="Beta-barrel_TonB"/>
</dbReference>
<dbReference type="RefSeq" id="WP_206604482.1">
    <property type="nucleotide sequence ID" value="NZ_PTLZ01000005.1"/>
</dbReference>
<evidence type="ECO:0000256" key="2">
    <source>
        <dbReference type="ARBA" id="ARBA00009810"/>
    </source>
</evidence>
<evidence type="ECO:0000256" key="15">
    <source>
        <dbReference type="PROSITE-ProRule" id="PRU10144"/>
    </source>
</evidence>
<keyword evidence="5" id="KW-0410">Iron transport</keyword>
<comment type="caution">
    <text evidence="20">The sequence shown here is derived from an EMBL/GenBank/DDBJ whole genome shotgun (WGS) entry which is preliminary data.</text>
</comment>
<dbReference type="Gene3D" id="2.40.170.20">
    <property type="entry name" value="TonB-dependent receptor, beta-barrel domain"/>
    <property type="match status" value="1"/>
</dbReference>
<dbReference type="Gene3D" id="2.170.130.10">
    <property type="entry name" value="TonB-dependent receptor, plug domain"/>
    <property type="match status" value="1"/>
</dbReference>
<evidence type="ECO:0000256" key="12">
    <source>
        <dbReference type="ARBA" id="ARBA00023170"/>
    </source>
</evidence>
<evidence type="ECO:0000256" key="1">
    <source>
        <dbReference type="ARBA" id="ARBA00004571"/>
    </source>
</evidence>
<evidence type="ECO:0000256" key="9">
    <source>
        <dbReference type="ARBA" id="ARBA00023065"/>
    </source>
</evidence>
<feature type="signal peptide" evidence="17">
    <location>
        <begin position="1"/>
        <end position="32"/>
    </location>
</feature>
<dbReference type="InterPro" id="IPR010105">
    <property type="entry name" value="TonB_sidphr_rcpt"/>
</dbReference>
<feature type="domain" description="TonB-dependent receptor-like beta-barrel" evidence="18">
    <location>
        <begin position="296"/>
        <end position="712"/>
    </location>
</feature>
<dbReference type="Pfam" id="PF00593">
    <property type="entry name" value="TonB_dep_Rec_b-barrel"/>
    <property type="match status" value="1"/>
</dbReference>
<dbReference type="NCBIfam" id="TIGR01783">
    <property type="entry name" value="TonB-siderophor"/>
    <property type="match status" value="1"/>
</dbReference>
<dbReference type="GO" id="GO:0009279">
    <property type="term" value="C:cell outer membrane"/>
    <property type="evidence" value="ECO:0007669"/>
    <property type="project" value="UniProtKB-SubCell"/>
</dbReference>
<evidence type="ECO:0000313" key="20">
    <source>
        <dbReference type="EMBL" id="TDN89524.1"/>
    </source>
</evidence>
<evidence type="ECO:0000256" key="17">
    <source>
        <dbReference type="SAM" id="SignalP"/>
    </source>
</evidence>
<evidence type="ECO:0000256" key="14">
    <source>
        <dbReference type="PROSITE-ProRule" id="PRU01360"/>
    </source>
</evidence>
<dbReference type="Pfam" id="PF07715">
    <property type="entry name" value="Plug"/>
    <property type="match status" value="1"/>
</dbReference>
<evidence type="ECO:0000256" key="10">
    <source>
        <dbReference type="ARBA" id="ARBA00023077"/>
    </source>
</evidence>
<evidence type="ECO:0000256" key="4">
    <source>
        <dbReference type="ARBA" id="ARBA00022452"/>
    </source>
</evidence>
<dbReference type="InterPro" id="IPR036942">
    <property type="entry name" value="Beta-barrel_TonB_sf"/>
</dbReference>
<dbReference type="GO" id="GO:0015891">
    <property type="term" value="P:siderophore transport"/>
    <property type="evidence" value="ECO:0007669"/>
    <property type="project" value="InterPro"/>
</dbReference>
<keyword evidence="6 14" id="KW-0812">Transmembrane</keyword>
<name>A0A4R6G715_9BURK</name>
<evidence type="ECO:0000256" key="7">
    <source>
        <dbReference type="ARBA" id="ARBA00022729"/>
    </source>
</evidence>
<dbReference type="SUPFAM" id="SSF56935">
    <property type="entry name" value="Porins"/>
    <property type="match status" value="1"/>
</dbReference>
<keyword evidence="8" id="KW-0408">Iron</keyword>
<keyword evidence="13 14" id="KW-0998">Cell outer membrane</keyword>
<evidence type="ECO:0000256" key="13">
    <source>
        <dbReference type="ARBA" id="ARBA00023237"/>
    </source>
</evidence>
<dbReference type="PROSITE" id="PS52016">
    <property type="entry name" value="TONB_DEPENDENT_REC_3"/>
    <property type="match status" value="1"/>
</dbReference>
<keyword evidence="10 16" id="KW-0798">TonB box</keyword>
<organism evidence="20 21">
    <name type="scientific">Herminiimonas fonticola</name>
    <dbReference type="NCBI Taxonomy" id="303380"/>
    <lineage>
        <taxon>Bacteria</taxon>
        <taxon>Pseudomonadati</taxon>
        <taxon>Pseudomonadota</taxon>
        <taxon>Betaproteobacteria</taxon>
        <taxon>Burkholderiales</taxon>
        <taxon>Oxalobacteraceae</taxon>
        <taxon>Herminiimonas</taxon>
    </lineage>
</organism>
<dbReference type="PROSITE" id="PS01156">
    <property type="entry name" value="TONB_DEPENDENT_REC_2"/>
    <property type="match status" value="1"/>
</dbReference>
<dbReference type="AlphaFoldDB" id="A0A4R6G715"/>
<keyword evidence="12 20" id="KW-0675">Receptor</keyword>
<keyword evidence="21" id="KW-1185">Reference proteome</keyword>
<dbReference type="CDD" id="cd01347">
    <property type="entry name" value="ligand_gated_channel"/>
    <property type="match status" value="1"/>
</dbReference>
<keyword evidence="11 14" id="KW-0472">Membrane</keyword>
<evidence type="ECO:0000256" key="6">
    <source>
        <dbReference type="ARBA" id="ARBA00022692"/>
    </source>
</evidence>
<keyword evidence="9" id="KW-0406">Ion transport</keyword>
<feature type="domain" description="TonB-dependent receptor plug" evidence="19">
    <location>
        <begin position="82"/>
        <end position="180"/>
    </location>
</feature>
<reference evidence="20 21" key="1">
    <citation type="submission" date="2019-03" db="EMBL/GenBank/DDBJ databases">
        <title>Genomic Encyclopedia of Type Strains, Phase IV (KMG-IV): sequencing the most valuable type-strain genomes for metagenomic binning, comparative biology and taxonomic classification.</title>
        <authorList>
            <person name="Goeker M."/>
        </authorList>
    </citation>
    <scope>NUCLEOTIDE SEQUENCE [LARGE SCALE GENOMIC DNA]</scope>
    <source>
        <strain evidence="20 21">DSM 18555</strain>
    </source>
</reference>
<accession>A0A4R6G715</accession>
<comment type="subcellular location">
    <subcellularLocation>
        <location evidence="1 14">Cell outer membrane</location>
        <topology evidence="1 14">Multi-pass membrane protein</topology>
    </subcellularLocation>
</comment>
<protein>
    <submittedName>
        <fullName evidence="20">Iron complex outermembrane receptor protein</fullName>
    </submittedName>
</protein>
<dbReference type="EMBL" id="SNWF01000005">
    <property type="protein sequence ID" value="TDN89524.1"/>
    <property type="molecule type" value="Genomic_DNA"/>
</dbReference>
<dbReference type="Proteomes" id="UP000294737">
    <property type="component" value="Unassembled WGS sequence"/>
</dbReference>
<dbReference type="InterPro" id="IPR039426">
    <property type="entry name" value="TonB-dep_rcpt-like"/>
</dbReference>
<evidence type="ECO:0000256" key="8">
    <source>
        <dbReference type="ARBA" id="ARBA00023004"/>
    </source>
</evidence>
<proteinExistence type="inferred from homology"/>
<keyword evidence="4 14" id="KW-1134">Transmembrane beta strand</keyword>
<evidence type="ECO:0000256" key="5">
    <source>
        <dbReference type="ARBA" id="ARBA00022496"/>
    </source>
</evidence>
<evidence type="ECO:0000256" key="11">
    <source>
        <dbReference type="ARBA" id="ARBA00023136"/>
    </source>
</evidence>
<dbReference type="InterPro" id="IPR012910">
    <property type="entry name" value="Plug_dom"/>
</dbReference>
<evidence type="ECO:0000313" key="21">
    <source>
        <dbReference type="Proteomes" id="UP000294737"/>
    </source>
</evidence>
<feature type="chain" id="PRO_5020575034" evidence="17">
    <location>
        <begin position="33"/>
        <end position="746"/>
    </location>
</feature>
<dbReference type="InterPro" id="IPR010917">
    <property type="entry name" value="TonB_rcpt_CS"/>
</dbReference>
<feature type="short sequence motif" description="TonB C-terminal box" evidence="15">
    <location>
        <begin position="729"/>
        <end position="746"/>
    </location>
</feature>
<dbReference type="GO" id="GO:0015344">
    <property type="term" value="F:siderophore uptake transmembrane transporter activity"/>
    <property type="evidence" value="ECO:0007669"/>
    <property type="project" value="TreeGrafter"/>
</dbReference>
<keyword evidence="7 17" id="KW-0732">Signal</keyword>
<dbReference type="GO" id="GO:0038023">
    <property type="term" value="F:signaling receptor activity"/>
    <property type="evidence" value="ECO:0007669"/>
    <property type="project" value="InterPro"/>
</dbReference>
<evidence type="ECO:0000259" key="18">
    <source>
        <dbReference type="Pfam" id="PF00593"/>
    </source>
</evidence>
<sequence>MSSRTSSPIFKQTLLACALQAALPMLTGTAFAQTADPSKTTELAEIVVTSSADASAEGLSKPYAGGQVARGGRAGILGTQDNMDTPFSITSYTNEFIQNQQARSVADVLQNDPTVRVARGFGNFQESYFIRGFIVNSDDIAYNGLYGLLPRQYISSELFERVEVLKGASGFLTGATPSGGGVGGNINLLPKRAPNELLNRASIGTASGSQFYASGDIARRFGPNQETGIRINAAHRSGGTAVDREHVELNVASVGLDWHSRDVRLSADIGHQEHSLNESRPNVTPAAVLTSIPVAPDNKTNFAQPWTYSDERETFGSFRGEYDINAKTTAWFAAGAKESYEANSLAGVNLSNATTGASTASRFDNTRKDSVKTAELGLRSKVLTGSVGHELVAAFSYFDFEKKNAYATGPASATNIYNPVSFARPALTGFGNDLANPALNGTTTLKSLAIGDTMSFYDDKVRLILGVRHQNLKSTSISYRITNSLGVVTAPGGVTSGYEKSRNSPVLGLVIKPTENISVYANYIESLAQGDTAPTTSGGVTISNPGTQFAPYVSKQKEIGLKYDAGRFGANIAAFSTEKPRSAVIGTVFTAEGKDRHEGLELSVYGEATKGLRLLGGVTFLDAKQIATGNANVDGKRVIGVPSSQASLGAEWDVPGLTGLTLDVRTTATNDVYANAANTQKVPGWTRLDLGARYLTEIQGRLVTLRARVDNVADRNYWSSVGGYPGSGYMVLSNPRTFSLTASIDF</sequence>
<dbReference type="InterPro" id="IPR037066">
    <property type="entry name" value="Plug_dom_sf"/>
</dbReference>
<dbReference type="PANTHER" id="PTHR32552:SF82">
    <property type="entry name" value="FCUA PROTEIN"/>
    <property type="match status" value="1"/>
</dbReference>
<dbReference type="PANTHER" id="PTHR32552">
    <property type="entry name" value="FERRICHROME IRON RECEPTOR-RELATED"/>
    <property type="match status" value="1"/>
</dbReference>
<evidence type="ECO:0000259" key="19">
    <source>
        <dbReference type="Pfam" id="PF07715"/>
    </source>
</evidence>
<keyword evidence="3 14" id="KW-0813">Transport</keyword>
<comment type="similarity">
    <text evidence="2 14 16">Belongs to the TonB-dependent receptor family.</text>
</comment>